<name>A0ABU6XFK2_9FABA</name>
<evidence type="ECO:0000313" key="2">
    <source>
        <dbReference type="EMBL" id="MED6195398.1"/>
    </source>
</evidence>
<comment type="caution">
    <text evidence="2">The sequence shown here is derived from an EMBL/GenBank/DDBJ whole genome shotgun (WGS) entry which is preliminary data.</text>
</comment>
<evidence type="ECO:0000256" key="1">
    <source>
        <dbReference type="SAM" id="MobiDB-lite"/>
    </source>
</evidence>
<gene>
    <name evidence="2" type="ORF">PIB30_037497</name>
</gene>
<dbReference type="EMBL" id="JASCZI010211637">
    <property type="protein sequence ID" value="MED6195398.1"/>
    <property type="molecule type" value="Genomic_DNA"/>
</dbReference>
<organism evidence="2 3">
    <name type="scientific">Stylosanthes scabra</name>
    <dbReference type="NCBI Taxonomy" id="79078"/>
    <lineage>
        <taxon>Eukaryota</taxon>
        <taxon>Viridiplantae</taxon>
        <taxon>Streptophyta</taxon>
        <taxon>Embryophyta</taxon>
        <taxon>Tracheophyta</taxon>
        <taxon>Spermatophyta</taxon>
        <taxon>Magnoliopsida</taxon>
        <taxon>eudicotyledons</taxon>
        <taxon>Gunneridae</taxon>
        <taxon>Pentapetalae</taxon>
        <taxon>rosids</taxon>
        <taxon>fabids</taxon>
        <taxon>Fabales</taxon>
        <taxon>Fabaceae</taxon>
        <taxon>Papilionoideae</taxon>
        <taxon>50 kb inversion clade</taxon>
        <taxon>dalbergioids sensu lato</taxon>
        <taxon>Dalbergieae</taxon>
        <taxon>Pterocarpus clade</taxon>
        <taxon>Stylosanthes</taxon>
    </lineage>
</organism>
<feature type="compositionally biased region" description="Basic and acidic residues" evidence="1">
    <location>
        <begin position="1"/>
        <end position="11"/>
    </location>
</feature>
<sequence>MQVGEWEKSEDGVPSVFSQTGRRRRTLGEWEATTRILQRRWRLQRRRFGGWGLWLAATEVGEGVKVKIWENEEGGVMFSLPADLPGIKNSVGNVFPPPREGKFCLPR</sequence>
<reference evidence="2 3" key="1">
    <citation type="journal article" date="2023" name="Plants (Basel)">
        <title>Bridging the Gap: Combining Genomics and Transcriptomics Approaches to Understand Stylosanthes scabra, an Orphan Legume from the Brazilian Caatinga.</title>
        <authorList>
            <person name="Ferreira-Neto J.R.C."/>
            <person name="da Silva M.D."/>
            <person name="Binneck E."/>
            <person name="de Melo N.F."/>
            <person name="da Silva R.H."/>
            <person name="de Melo A.L.T.M."/>
            <person name="Pandolfi V."/>
            <person name="Bustamante F.O."/>
            <person name="Brasileiro-Vidal A.C."/>
            <person name="Benko-Iseppon A.M."/>
        </authorList>
    </citation>
    <scope>NUCLEOTIDE SEQUENCE [LARGE SCALE GENOMIC DNA]</scope>
    <source>
        <tissue evidence="2">Leaves</tissue>
    </source>
</reference>
<feature type="region of interest" description="Disordered" evidence="1">
    <location>
        <begin position="1"/>
        <end position="23"/>
    </location>
</feature>
<proteinExistence type="predicted"/>
<keyword evidence="3" id="KW-1185">Reference proteome</keyword>
<dbReference type="Proteomes" id="UP001341840">
    <property type="component" value="Unassembled WGS sequence"/>
</dbReference>
<accession>A0ABU6XFK2</accession>
<protein>
    <submittedName>
        <fullName evidence="2">Uncharacterized protein</fullName>
    </submittedName>
</protein>
<evidence type="ECO:0000313" key="3">
    <source>
        <dbReference type="Proteomes" id="UP001341840"/>
    </source>
</evidence>